<dbReference type="EMBL" id="NCKV01005753">
    <property type="protein sequence ID" value="RWS23869.1"/>
    <property type="molecule type" value="Genomic_DNA"/>
</dbReference>
<dbReference type="CDD" id="cd00096">
    <property type="entry name" value="Ig"/>
    <property type="match status" value="1"/>
</dbReference>
<evidence type="ECO:0000259" key="3">
    <source>
        <dbReference type="PROSITE" id="PS50835"/>
    </source>
</evidence>
<protein>
    <submittedName>
        <fullName evidence="4">Protein turtle-like protein</fullName>
    </submittedName>
</protein>
<dbReference type="InterPro" id="IPR036179">
    <property type="entry name" value="Ig-like_dom_sf"/>
</dbReference>
<comment type="caution">
    <text evidence="4">The sequence shown here is derived from an EMBL/GenBank/DDBJ whole genome shotgun (WGS) entry which is preliminary data.</text>
</comment>
<dbReference type="InterPro" id="IPR007110">
    <property type="entry name" value="Ig-like_dom"/>
</dbReference>
<dbReference type="GO" id="GO:0007156">
    <property type="term" value="P:homophilic cell adhesion via plasma membrane adhesion molecules"/>
    <property type="evidence" value="ECO:0007669"/>
    <property type="project" value="TreeGrafter"/>
</dbReference>
<dbReference type="Pfam" id="PF13927">
    <property type="entry name" value="Ig_3"/>
    <property type="match status" value="1"/>
</dbReference>
<keyword evidence="5" id="KW-1185">Reference proteome</keyword>
<proteinExistence type="predicted"/>
<dbReference type="GO" id="GO:0007411">
    <property type="term" value="P:axon guidance"/>
    <property type="evidence" value="ECO:0007669"/>
    <property type="project" value="TreeGrafter"/>
</dbReference>
<dbReference type="GO" id="GO:0070593">
    <property type="term" value="P:dendrite self-avoidance"/>
    <property type="evidence" value="ECO:0007669"/>
    <property type="project" value="TreeGrafter"/>
</dbReference>
<dbReference type="Proteomes" id="UP000288716">
    <property type="component" value="Unassembled WGS sequence"/>
</dbReference>
<sequence>MTEAIVFLGTLTLLLLFGTQHDDVHRDIECPSCEQLESRNAGNNVNDDCHDYFEYVCENMTFLETDVGKHFESIMSKPSDAIPVRFVKTTKEVKTEIRNITSLSGKPETKLECITDFKVPFSPRLSFRWRKDGIKLRKYNHLQNRYSYGLNGSLTILDMSQLDSDKAKITDAPDQYLKLGKQGVINCYFTANPPFDYVIWLKNARVIFEESLPGFSILPNGSLLIANVSKKDEGYYQCKPHNVHGTMGSSKMMQITY</sequence>
<dbReference type="VEuPathDB" id="VectorBase:LDEU008171"/>
<reference evidence="4 5" key="1">
    <citation type="journal article" date="2018" name="Gigascience">
        <title>Genomes of trombidid mites reveal novel predicted allergens and laterally-transferred genes associated with secondary metabolism.</title>
        <authorList>
            <person name="Dong X."/>
            <person name="Chaisiri K."/>
            <person name="Xia D."/>
            <person name="Armstrong S.D."/>
            <person name="Fang Y."/>
            <person name="Donnelly M.J."/>
            <person name="Kadowaki T."/>
            <person name="McGarry J.W."/>
            <person name="Darby A.C."/>
            <person name="Makepeace B.L."/>
        </authorList>
    </citation>
    <scope>NUCLEOTIDE SEQUENCE [LARGE SCALE GENOMIC DNA]</scope>
    <source>
        <strain evidence="4">UoL-UT</strain>
    </source>
</reference>
<evidence type="ECO:0000256" key="2">
    <source>
        <dbReference type="SAM" id="SignalP"/>
    </source>
</evidence>
<dbReference type="PANTHER" id="PTHR10075">
    <property type="entry name" value="BASIGIN RELATED"/>
    <property type="match status" value="1"/>
</dbReference>
<name>A0A443S8I9_9ACAR</name>
<organism evidence="4 5">
    <name type="scientific">Leptotrombidium deliense</name>
    <dbReference type="NCBI Taxonomy" id="299467"/>
    <lineage>
        <taxon>Eukaryota</taxon>
        <taxon>Metazoa</taxon>
        <taxon>Ecdysozoa</taxon>
        <taxon>Arthropoda</taxon>
        <taxon>Chelicerata</taxon>
        <taxon>Arachnida</taxon>
        <taxon>Acari</taxon>
        <taxon>Acariformes</taxon>
        <taxon>Trombidiformes</taxon>
        <taxon>Prostigmata</taxon>
        <taxon>Anystina</taxon>
        <taxon>Parasitengona</taxon>
        <taxon>Trombiculoidea</taxon>
        <taxon>Trombiculidae</taxon>
        <taxon>Leptotrombidium</taxon>
    </lineage>
</organism>
<dbReference type="SUPFAM" id="SSF48726">
    <property type="entry name" value="Immunoglobulin"/>
    <property type="match status" value="1"/>
</dbReference>
<dbReference type="PROSITE" id="PS50835">
    <property type="entry name" value="IG_LIKE"/>
    <property type="match status" value="1"/>
</dbReference>
<dbReference type="GO" id="GO:0098632">
    <property type="term" value="F:cell-cell adhesion mediator activity"/>
    <property type="evidence" value="ECO:0007669"/>
    <property type="project" value="TreeGrafter"/>
</dbReference>
<accession>A0A443S8I9</accession>
<keyword evidence="2" id="KW-0732">Signal</keyword>
<keyword evidence="1" id="KW-0393">Immunoglobulin domain</keyword>
<feature type="signal peptide" evidence="2">
    <location>
        <begin position="1"/>
        <end position="21"/>
    </location>
</feature>
<dbReference type="InterPro" id="IPR013783">
    <property type="entry name" value="Ig-like_fold"/>
</dbReference>
<evidence type="ECO:0000313" key="5">
    <source>
        <dbReference type="Proteomes" id="UP000288716"/>
    </source>
</evidence>
<gene>
    <name evidence="4" type="ORF">B4U80_13896</name>
</gene>
<evidence type="ECO:0000256" key="1">
    <source>
        <dbReference type="ARBA" id="ARBA00023319"/>
    </source>
</evidence>
<dbReference type="OrthoDB" id="6234674at2759"/>
<dbReference type="STRING" id="299467.A0A443S8I9"/>
<feature type="chain" id="PRO_5019114340" evidence="2">
    <location>
        <begin position="22"/>
        <end position="257"/>
    </location>
</feature>
<feature type="domain" description="Ig-like" evidence="3">
    <location>
        <begin position="167"/>
        <end position="256"/>
    </location>
</feature>
<dbReference type="Gene3D" id="2.60.40.10">
    <property type="entry name" value="Immunoglobulins"/>
    <property type="match status" value="1"/>
</dbReference>
<dbReference type="PANTHER" id="PTHR10075:SF92">
    <property type="entry name" value="PROTEIN TURTLE"/>
    <property type="match status" value="1"/>
</dbReference>
<dbReference type="GO" id="GO:0030424">
    <property type="term" value="C:axon"/>
    <property type="evidence" value="ECO:0007669"/>
    <property type="project" value="TreeGrafter"/>
</dbReference>
<dbReference type="GO" id="GO:0005886">
    <property type="term" value="C:plasma membrane"/>
    <property type="evidence" value="ECO:0007669"/>
    <property type="project" value="TreeGrafter"/>
</dbReference>
<dbReference type="AlphaFoldDB" id="A0A443S8I9"/>
<evidence type="ECO:0000313" key="4">
    <source>
        <dbReference type="EMBL" id="RWS23869.1"/>
    </source>
</evidence>